<dbReference type="AlphaFoldDB" id="A0A8H5X2W7"/>
<dbReference type="InterPro" id="IPR001763">
    <property type="entry name" value="Rhodanese-like_dom"/>
</dbReference>
<dbReference type="PANTHER" id="PTHR10366">
    <property type="entry name" value="NAD DEPENDENT EPIMERASE/DEHYDRATASE"/>
    <property type="match status" value="1"/>
</dbReference>
<dbReference type="CDD" id="cd02440">
    <property type="entry name" value="AdoMet_MTases"/>
    <property type="match status" value="1"/>
</dbReference>
<accession>A0A8H5X2W7</accession>
<dbReference type="SUPFAM" id="SSF51735">
    <property type="entry name" value="NAD(P)-binding Rossmann-fold domains"/>
    <property type="match status" value="1"/>
</dbReference>
<evidence type="ECO:0000313" key="4">
    <source>
        <dbReference type="EMBL" id="KAF5679189.1"/>
    </source>
</evidence>
<gene>
    <name evidence="4" type="ORF">FHETE_930</name>
</gene>
<comment type="similarity">
    <text evidence="2">Belongs to the NAD(P)-dependent epimerase/dehydratase family. Dihydroflavonol-4-reductase subfamily.</text>
</comment>
<dbReference type="Pfam" id="PF13489">
    <property type="entry name" value="Methyltransf_23"/>
    <property type="match status" value="1"/>
</dbReference>
<evidence type="ECO:0000313" key="5">
    <source>
        <dbReference type="Proteomes" id="UP000567885"/>
    </source>
</evidence>
<keyword evidence="1" id="KW-0560">Oxidoreductase</keyword>
<comment type="caution">
    <text evidence="4">The sequence shown here is derived from an EMBL/GenBank/DDBJ whole genome shotgun (WGS) entry which is preliminary data.</text>
</comment>
<dbReference type="OrthoDB" id="2735536at2759"/>
<organism evidence="4 5">
    <name type="scientific">Fusarium heterosporum</name>
    <dbReference type="NCBI Taxonomy" id="42747"/>
    <lineage>
        <taxon>Eukaryota</taxon>
        <taxon>Fungi</taxon>
        <taxon>Dikarya</taxon>
        <taxon>Ascomycota</taxon>
        <taxon>Pezizomycotina</taxon>
        <taxon>Sordariomycetes</taxon>
        <taxon>Hypocreomycetidae</taxon>
        <taxon>Hypocreales</taxon>
        <taxon>Nectriaceae</taxon>
        <taxon>Fusarium</taxon>
        <taxon>Fusarium heterosporum species complex</taxon>
    </lineage>
</organism>
<dbReference type="SUPFAM" id="SSF53335">
    <property type="entry name" value="S-adenosyl-L-methionine-dependent methyltransferases"/>
    <property type="match status" value="1"/>
</dbReference>
<dbReference type="InterPro" id="IPR029063">
    <property type="entry name" value="SAM-dependent_MTases_sf"/>
</dbReference>
<dbReference type="EMBL" id="JAAGWQ010000013">
    <property type="protein sequence ID" value="KAF5679189.1"/>
    <property type="molecule type" value="Genomic_DNA"/>
</dbReference>
<dbReference type="InterPro" id="IPR050425">
    <property type="entry name" value="NAD(P)_dehydrat-like"/>
</dbReference>
<evidence type="ECO:0000256" key="2">
    <source>
        <dbReference type="ARBA" id="ARBA00023445"/>
    </source>
</evidence>
<keyword evidence="5" id="KW-1185">Reference proteome</keyword>
<protein>
    <submittedName>
        <fullName evidence="4">NADPH-dependent aldehyde reductase</fullName>
    </submittedName>
</protein>
<feature type="domain" description="Rhodanese" evidence="3">
    <location>
        <begin position="312"/>
        <end position="384"/>
    </location>
</feature>
<dbReference type="Proteomes" id="UP000567885">
    <property type="component" value="Unassembled WGS sequence"/>
</dbReference>
<dbReference type="PANTHER" id="PTHR10366:SF562">
    <property type="entry name" value="ALDEHYDE REDUCTASE II (AFU_ORTHOLOGUE AFUA_1G11360)"/>
    <property type="match status" value="1"/>
</dbReference>
<dbReference type="InterPro" id="IPR036291">
    <property type="entry name" value="NAD(P)-bd_dom_sf"/>
</dbReference>
<dbReference type="Gene3D" id="3.40.50.720">
    <property type="entry name" value="NAD(P)-binding Rossmann-like Domain"/>
    <property type="match status" value="1"/>
</dbReference>
<evidence type="ECO:0000259" key="3">
    <source>
        <dbReference type="PROSITE" id="PS50206"/>
    </source>
</evidence>
<proteinExistence type="inferred from homology"/>
<dbReference type="PROSITE" id="PS50206">
    <property type="entry name" value="RHODANESE_3"/>
    <property type="match status" value="1"/>
</dbReference>
<name>A0A8H5X2W7_FUSHE</name>
<sequence length="673" mass="75535">MSQDEPLTVDENVAWDDTAKDGHSALSDIENERLDLQHHLFLLTLDEKLHAAPLPKNLKRAFDAGCGTGIWTIEFADEHPECEVIGVDLSPIQPSVIPPNASFFVDDLEEPWDYSEKFDYVFARFLTGSIRDWPEFFQQSYKNLNPGGRIEMIDIIYPLASDDDSLTKDSAVYKWSELLLDIFTKNKAPMNSALTYKDQLEQAGFVDVNTVKYKWPLSRWPEDPKHKRIGLWAQQNTLDALAALSLAVFTRPLWQGGLGWTVDKVEVFLAEVRKDIKNVNIHSYWPILSTSSGFRFSGAGILLQPERSPPYHIQFAVRISDLNFSMSNLPTAIPRGSWVLVTGANGYTGSHVVIELLKQGFNVRGTVRDLNYSEWLLKHPSVRPFVEQKRMELVIAVSSKPGDFDEAVKGVSAVIHLANIAEMSPDPTVAFPSAIEVALNVCRSAAKESSVQRFVLASGIWTSVWPKPGDDSVVAQDTWNEDLVKVAKAPPPYELSRMLAVYLAARVDAEKALWKFVEDEKLPWVVNSILPCWTLGDPLDARHYVTMPLQLLQQLYLGKTEALLENTTVYYAHVSDVAVIYTAAAVDPDVKGQRIPVLAKSFNWNDALAILRESYPDEDFEDDFVPGNPVLSYKIENNIALGLLQKWAGREWIGLKEGVTEVIDYSQKIGNLD</sequence>
<dbReference type="GO" id="GO:0016616">
    <property type="term" value="F:oxidoreductase activity, acting on the CH-OH group of donors, NAD or NADP as acceptor"/>
    <property type="evidence" value="ECO:0007669"/>
    <property type="project" value="TreeGrafter"/>
</dbReference>
<reference evidence="4 5" key="1">
    <citation type="submission" date="2020-05" db="EMBL/GenBank/DDBJ databases">
        <title>Identification and distribution of gene clusters putatively required for synthesis of sphingolipid metabolism inhibitors in phylogenetically diverse species of the filamentous fungus Fusarium.</title>
        <authorList>
            <person name="Kim H.-S."/>
            <person name="Busman M."/>
            <person name="Brown D.W."/>
            <person name="Divon H."/>
            <person name="Uhlig S."/>
            <person name="Proctor R.H."/>
        </authorList>
    </citation>
    <scope>NUCLEOTIDE SEQUENCE [LARGE SCALE GENOMIC DNA]</scope>
    <source>
        <strain evidence="4 5">NRRL 20693</strain>
    </source>
</reference>
<dbReference type="Pfam" id="PF01370">
    <property type="entry name" value="Epimerase"/>
    <property type="match status" value="1"/>
</dbReference>
<dbReference type="InterPro" id="IPR001509">
    <property type="entry name" value="Epimerase_deHydtase"/>
</dbReference>
<dbReference type="Gene3D" id="3.40.50.150">
    <property type="entry name" value="Vaccinia Virus protein VP39"/>
    <property type="match status" value="1"/>
</dbReference>
<evidence type="ECO:0000256" key="1">
    <source>
        <dbReference type="ARBA" id="ARBA00023002"/>
    </source>
</evidence>